<evidence type="ECO:0000256" key="2">
    <source>
        <dbReference type="ARBA" id="ARBA00022679"/>
    </source>
</evidence>
<dbReference type="InterPro" id="IPR013482">
    <property type="entry name" value="Molybde_CF_guanTrfase"/>
</dbReference>
<comment type="caution">
    <text evidence="9">The sequence shown here is derived from an EMBL/GenBank/DDBJ whole genome shotgun (WGS) entry which is preliminary data.</text>
</comment>
<dbReference type="Proteomes" id="UP001597252">
    <property type="component" value="Unassembled WGS sequence"/>
</dbReference>
<dbReference type="InterPro" id="IPR025877">
    <property type="entry name" value="MobA-like_NTP_Trfase"/>
</dbReference>
<keyword evidence="10" id="KW-1185">Reference proteome</keyword>
<keyword evidence="9" id="KW-0548">Nucleotidyltransferase</keyword>
<organism evidence="9 10">
    <name type="scientific">Lacticaseibacillus baoqingensis</name>
    <dbReference type="NCBI Taxonomy" id="2486013"/>
    <lineage>
        <taxon>Bacteria</taxon>
        <taxon>Bacillati</taxon>
        <taxon>Bacillota</taxon>
        <taxon>Bacilli</taxon>
        <taxon>Lactobacillales</taxon>
        <taxon>Lactobacillaceae</taxon>
        <taxon>Lacticaseibacillus</taxon>
    </lineage>
</organism>
<dbReference type="GO" id="GO:0061603">
    <property type="term" value="F:molybdenum cofactor guanylyltransferase activity"/>
    <property type="evidence" value="ECO:0007669"/>
    <property type="project" value="UniProtKB-EC"/>
</dbReference>
<dbReference type="Pfam" id="PF12804">
    <property type="entry name" value="NTP_transf_3"/>
    <property type="match status" value="1"/>
</dbReference>
<evidence type="ECO:0000313" key="9">
    <source>
        <dbReference type="EMBL" id="MFD1485858.1"/>
    </source>
</evidence>
<evidence type="ECO:0000256" key="7">
    <source>
        <dbReference type="ARBA" id="ARBA00023150"/>
    </source>
</evidence>
<evidence type="ECO:0000256" key="1">
    <source>
        <dbReference type="ARBA" id="ARBA00022490"/>
    </source>
</evidence>
<dbReference type="PANTHER" id="PTHR19136:SF81">
    <property type="entry name" value="MOLYBDENUM COFACTOR GUANYLYLTRANSFERASE"/>
    <property type="match status" value="1"/>
</dbReference>
<keyword evidence="5" id="KW-0460">Magnesium</keyword>
<name>A0ABW4EA26_9LACO</name>
<keyword evidence="1" id="KW-0963">Cytoplasm</keyword>
<accession>A0ABW4EA26</accession>
<keyword evidence="6" id="KW-0342">GTP-binding</keyword>
<evidence type="ECO:0000259" key="8">
    <source>
        <dbReference type="Pfam" id="PF12804"/>
    </source>
</evidence>
<dbReference type="CDD" id="cd02503">
    <property type="entry name" value="MobA"/>
    <property type="match status" value="1"/>
</dbReference>
<dbReference type="PANTHER" id="PTHR19136">
    <property type="entry name" value="MOLYBDENUM COFACTOR GUANYLYLTRANSFERASE"/>
    <property type="match status" value="1"/>
</dbReference>
<dbReference type="EC" id="2.7.7.77" evidence="9"/>
<feature type="domain" description="MobA-like NTP transferase" evidence="8">
    <location>
        <begin position="3"/>
        <end position="120"/>
    </location>
</feature>
<evidence type="ECO:0000256" key="6">
    <source>
        <dbReference type="ARBA" id="ARBA00023134"/>
    </source>
</evidence>
<gene>
    <name evidence="9" type="ORF">ACFQ5J_11535</name>
</gene>
<proteinExistence type="predicted"/>
<dbReference type="SUPFAM" id="SSF53448">
    <property type="entry name" value="Nucleotide-diphospho-sugar transferases"/>
    <property type="match status" value="1"/>
</dbReference>
<evidence type="ECO:0000256" key="3">
    <source>
        <dbReference type="ARBA" id="ARBA00022723"/>
    </source>
</evidence>
<dbReference type="RefSeq" id="WP_164508544.1">
    <property type="nucleotide sequence ID" value="NZ_JBHTON010000045.1"/>
</dbReference>
<evidence type="ECO:0000313" key="10">
    <source>
        <dbReference type="Proteomes" id="UP001597252"/>
    </source>
</evidence>
<sequence length="192" mass="20661">MDGLVLAGGRSRRFGSDKALAHFDSQALSNVAHAVFLLKAICQQVYVSCNPANREAIQDSVAGLAATVIVDREPVLDKGPISGLWAYFATLPRAHADVLIVACDYRGLSLSALAPLVGRFGYLVTPNGTHYTCCRLDVAFTTLEMQVLAKNWHWQELLEIAGCPPLNVSTPLLNVNYPEELPHADTSANGDG</sequence>
<reference evidence="10" key="1">
    <citation type="journal article" date="2019" name="Int. J. Syst. Evol. Microbiol.">
        <title>The Global Catalogue of Microorganisms (GCM) 10K type strain sequencing project: providing services to taxonomists for standard genome sequencing and annotation.</title>
        <authorList>
            <consortium name="The Broad Institute Genomics Platform"/>
            <consortium name="The Broad Institute Genome Sequencing Center for Infectious Disease"/>
            <person name="Wu L."/>
            <person name="Ma J."/>
        </authorList>
    </citation>
    <scope>NUCLEOTIDE SEQUENCE [LARGE SCALE GENOMIC DNA]</scope>
    <source>
        <strain evidence="10">CCM 8903</strain>
    </source>
</reference>
<dbReference type="InterPro" id="IPR029044">
    <property type="entry name" value="Nucleotide-diphossugar_trans"/>
</dbReference>
<keyword evidence="3" id="KW-0479">Metal-binding</keyword>
<evidence type="ECO:0000256" key="5">
    <source>
        <dbReference type="ARBA" id="ARBA00022842"/>
    </source>
</evidence>
<keyword evidence="7" id="KW-0501">Molybdenum cofactor biosynthesis</keyword>
<protein>
    <submittedName>
        <fullName evidence="9">Molybdenum cofactor guanylyltransferase</fullName>
        <ecNumber evidence="9">2.7.7.77</ecNumber>
    </submittedName>
</protein>
<keyword evidence="2 9" id="KW-0808">Transferase</keyword>
<evidence type="ECO:0000256" key="4">
    <source>
        <dbReference type="ARBA" id="ARBA00022741"/>
    </source>
</evidence>
<dbReference type="EMBL" id="JBHTON010000045">
    <property type="protein sequence ID" value="MFD1485858.1"/>
    <property type="molecule type" value="Genomic_DNA"/>
</dbReference>
<dbReference type="Gene3D" id="3.90.550.10">
    <property type="entry name" value="Spore Coat Polysaccharide Biosynthesis Protein SpsA, Chain A"/>
    <property type="match status" value="1"/>
</dbReference>
<keyword evidence="4" id="KW-0547">Nucleotide-binding</keyword>